<evidence type="ECO:0008006" key="6">
    <source>
        <dbReference type="Google" id="ProtNLM"/>
    </source>
</evidence>
<dbReference type="RefSeq" id="WP_200598314.1">
    <property type="nucleotide sequence ID" value="NZ_JAEPBG010000031.1"/>
</dbReference>
<dbReference type="EMBL" id="JAEPBG010000031">
    <property type="protein sequence ID" value="MBK4738943.1"/>
    <property type="molecule type" value="Genomic_DNA"/>
</dbReference>
<keyword evidence="1" id="KW-1133">Transmembrane helix</keyword>
<comment type="caution">
    <text evidence="4">The sequence shown here is derived from an EMBL/GenBank/DDBJ whole genome shotgun (WGS) entry which is preliminary data.</text>
</comment>
<keyword evidence="1" id="KW-0472">Membrane</keyword>
<dbReference type="Gene3D" id="1.10.10.1320">
    <property type="entry name" value="Anti-sigma factor, zinc-finger domain"/>
    <property type="match status" value="1"/>
</dbReference>
<dbReference type="InterPro" id="IPR027383">
    <property type="entry name" value="Znf_put"/>
</dbReference>
<name>A0A934W9Z6_9BURK</name>
<sequence>MEKKPLRNEDAEHQAAQELLPWFATGALERLESQHVERHLRHCQQCRADLDLQRRLSVDAARHPGPGADADVAWQRLRSRLHAPAQAAPGPARTLRRPSWTHWTLAGAAALIAAFAILPASLAPRYHGLGRTGGGGDGDIVVAFRPDTSEKELRQILRASGARLADGPTAADAYVLRVERGTQEQALVALRREPRVTMAEPLDARGGH</sequence>
<evidence type="ECO:0000313" key="5">
    <source>
        <dbReference type="Proteomes" id="UP000622890"/>
    </source>
</evidence>
<dbReference type="AlphaFoldDB" id="A0A934W9Z6"/>
<dbReference type="InterPro" id="IPR054399">
    <property type="entry name" value="Fervidolysin-like_N_prodom"/>
</dbReference>
<evidence type="ECO:0000259" key="3">
    <source>
        <dbReference type="Pfam" id="PF22148"/>
    </source>
</evidence>
<feature type="domain" description="Putative zinc-finger" evidence="2">
    <location>
        <begin position="15"/>
        <end position="47"/>
    </location>
</feature>
<feature type="domain" description="Fervidolysin-like N-terminal prodomain" evidence="3">
    <location>
        <begin position="138"/>
        <end position="201"/>
    </location>
</feature>
<feature type="transmembrane region" description="Helical" evidence="1">
    <location>
        <begin position="103"/>
        <end position="122"/>
    </location>
</feature>
<gene>
    <name evidence="4" type="ORF">JJB74_30385</name>
</gene>
<accession>A0A934W9Z6</accession>
<protein>
    <recommendedName>
        <fullName evidence="6">Zinc-finger domain-containing protein</fullName>
    </recommendedName>
</protein>
<dbReference type="Proteomes" id="UP000622890">
    <property type="component" value="Unassembled WGS sequence"/>
</dbReference>
<dbReference type="InterPro" id="IPR041916">
    <property type="entry name" value="Anti_sigma_zinc_sf"/>
</dbReference>
<reference evidence="4" key="1">
    <citation type="submission" date="2021-01" db="EMBL/GenBank/DDBJ databases">
        <title>Genome sequence of strain Noviherbaspirillum sp. DKR-6.</title>
        <authorList>
            <person name="Chaudhary D.K."/>
        </authorList>
    </citation>
    <scope>NUCLEOTIDE SEQUENCE</scope>
    <source>
        <strain evidence="4">DKR-6</strain>
    </source>
</reference>
<keyword evidence="1" id="KW-0812">Transmembrane</keyword>
<organism evidence="4 5">
    <name type="scientific">Noviherbaspirillum pedocola</name>
    <dbReference type="NCBI Taxonomy" id="2801341"/>
    <lineage>
        <taxon>Bacteria</taxon>
        <taxon>Pseudomonadati</taxon>
        <taxon>Pseudomonadota</taxon>
        <taxon>Betaproteobacteria</taxon>
        <taxon>Burkholderiales</taxon>
        <taxon>Oxalobacteraceae</taxon>
        <taxon>Noviherbaspirillum</taxon>
    </lineage>
</organism>
<dbReference type="Pfam" id="PF13490">
    <property type="entry name" value="zf-HC2"/>
    <property type="match status" value="1"/>
</dbReference>
<dbReference type="Pfam" id="PF22148">
    <property type="entry name" value="Fervidolysin_NPro-like"/>
    <property type="match status" value="1"/>
</dbReference>
<keyword evidence="5" id="KW-1185">Reference proteome</keyword>
<proteinExistence type="predicted"/>
<evidence type="ECO:0000256" key="1">
    <source>
        <dbReference type="SAM" id="Phobius"/>
    </source>
</evidence>
<evidence type="ECO:0000259" key="2">
    <source>
        <dbReference type="Pfam" id="PF13490"/>
    </source>
</evidence>
<evidence type="ECO:0000313" key="4">
    <source>
        <dbReference type="EMBL" id="MBK4738943.1"/>
    </source>
</evidence>